<name>A0ABT1ITY6_9ACTN</name>
<evidence type="ECO:0000313" key="2">
    <source>
        <dbReference type="Proteomes" id="UP001206483"/>
    </source>
</evidence>
<dbReference type="Proteomes" id="UP001206483">
    <property type="component" value="Unassembled WGS sequence"/>
</dbReference>
<evidence type="ECO:0008006" key="3">
    <source>
        <dbReference type="Google" id="ProtNLM"/>
    </source>
</evidence>
<dbReference type="EMBL" id="JAMZDX010000002">
    <property type="protein sequence ID" value="MCP2308398.1"/>
    <property type="molecule type" value="Genomic_DNA"/>
</dbReference>
<comment type="caution">
    <text evidence="1">The sequence shown here is derived from an EMBL/GenBank/DDBJ whole genome shotgun (WGS) entry which is preliminary data.</text>
</comment>
<protein>
    <recommendedName>
        <fullName evidence="3">TfoX N-terminal domain-containing protein</fullName>
    </recommendedName>
</protein>
<organism evidence="1 2">
    <name type="scientific">Kitasatospora paracochleata</name>
    <dbReference type="NCBI Taxonomy" id="58354"/>
    <lineage>
        <taxon>Bacteria</taxon>
        <taxon>Bacillati</taxon>
        <taxon>Actinomycetota</taxon>
        <taxon>Actinomycetes</taxon>
        <taxon>Kitasatosporales</taxon>
        <taxon>Streptomycetaceae</taxon>
        <taxon>Kitasatospora</taxon>
    </lineage>
</organism>
<keyword evidence="2" id="KW-1185">Reference proteome</keyword>
<reference evidence="1 2" key="1">
    <citation type="submission" date="2022-06" db="EMBL/GenBank/DDBJ databases">
        <title>Sequencing the genomes of 1000 actinobacteria strains.</title>
        <authorList>
            <person name="Klenk H.-P."/>
        </authorList>
    </citation>
    <scope>NUCLEOTIDE SEQUENCE [LARGE SCALE GENOMIC DNA]</scope>
    <source>
        <strain evidence="1 2">DSM 41656</strain>
    </source>
</reference>
<gene>
    <name evidence="1" type="ORF">FHR36_001522</name>
</gene>
<accession>A0ABT1ITY6</accession>
<evidence type="ECO:0000313" key="1">
    <source>
        <dbReference type="EMBL" id="MCP2308398.1"/>
    </source>
</evidence>
<proteinExistence type="predicted"/>
<dbReference type="RefSeq" id="WP_253795048.1">
    <property type="nucleotide sequence ID" value="NZ_BAAAUB010000030.1"/>
</dbReference>
<sequence length="112" mass="11846">MTDAPDLAPPDPAARYDEIAEELAPRGATRSQMFGMPCLKDAAGKAFAGLREGELVCRLGRDSPALAEALRLPGAHLFDPMGGRPMKDWVCLPAASVGHWDNFAEAALAAGR</sequence>